<dbReference type="AlphaFoldDB" id="A0A2K8SR69"/>
<dbReference type="KEGG" id="nfl:COO91_03923"/>
<name>A0A2K8SR69_9NOSO</name>
<accession>A0A2K8SR69</accession>
<proteinExistence type="predicted"/>
<keyword evidence="2" id="KW-1185">Reference proteome</keyword>
<evidence type="ECO:0000313" key="1">
    <source>
        <dbReference type="EMBL" id="AUB37969.1"/>
    </source>
</evidence>
<sequence>MSALSLLSPTLPEDIAVPIQMRYNITSSGVGARLCPLVST</sequence>
<dbReference type="EMBL" id="CP024785">
    <property type="protein sequence ID" value="AUB37969.1"/>
    <property type="molecule type" value="Genomic_DNA"/>
</dbReference>
<protein>
    <submittedName>
        <fullName evidence="1">Uncharacterized protein</fullName>
    </submittedName>
</protein>
<gene>
    <name evidence="1" type="ORF">COO91_03923</name>
</gene>
<dbReference type="Proteomes" id="UP000232003">
    <property type="component" value="Chromosome"/>
</dbReference>
<evidence type="ECO:0000313" key="2">
    <source>
        <dbReference type="Proteomes" id="UP000232003"/>
    </source>
</evidence>
<reference evidence="1 2" key="1">
    <citation type="submission" date="2017-11" db="EMBL/GenBank/DDBJ databases">
        <title>Complete genome of a free-living desiccation-tolerant cyanobacterium and its photosynthetic adaptation to extreme terrestrial habitat.</title>
        <authorList>
            <person name="Shang J."/>
        </authorList>
    </citation>
    <scope>NUCLEOTIDE SEQUENCE [LARGE SCALE GENOMIC DNA]</scope>
    <source>
        <strain evidence="1 2">CCNUN1</strain>
    </source>
</reference>
<organism evidence="1 2">
    <name type="scientific">Nostoc flagelliforme CCNUN1</name>
    <dbReference type="NCBI Taxonomy" id="2038116"/>
    <lineage>
        <taxon>Bacteria</taxon>
        <taxon>Bacillati</taxon>
        <taxon>Cyanobacteriota</taxon>
        <taxon>Cyanophyceae</taxon>
        <taxon>Nostocales</taxon>
        <taxon>Nostocaceae</taxon>
        <taxon>Nostoc</taxon>
    </lineage>
</organism>